<dbReference type="Pfam" id="PF00001">
    <property type="entry name" value="7tm_1"/>
    <property type="match status" value="2"/>
</dbReference>
<keyword evidence="9 10" id="KW-0807">Transducer</keyword>
<evidence type="ECO:0000256" key="7">
    <source>
        <dbReference type="ARBA" id="ARBA00023136"/>
    </source>
</evidence>
<feature type="transmembrane region" description="Helical" evidence="12">
    <location>
        <begin position="557"/>
        <end position="577"/>
    </location>
</feature>
<evidence type="ECO:0000313" key="14">
    <source>
        <dbReference type="EMBL" id="KAG9508866.1"/>
    </source>
</evidence>
<dbReference type="Gene3D" id="1.20.1070.10">
    <property type="entry name" value="Rhodopsin 7-helix transmembrane proteins"/>
    <property type="match status" value="2"/>
</dbReference>
<keyword evidence="3" id="KW-1003">Cell membrane</keyword>
<dbReference type="InterPro" id="IPR000276">
    <property type="entry name" value="GPCR_Rhodpsn"/>
</dbReference>
<dbReference type="EMBL" id="JAIFTH010000878">
    <property type="protein sequence ID" value="KAG9508866.1"/>
    <property type="molecule type" value="Genomic_DNA"/>
</dbReference>
<feature type="compositionally biased region" description="Polar residues" evidence="11">
    <location>
        <begin position="356"/>
        <end position="368"/>
    </location>
</feature>
<feature type="transmembrane region" description="Helical" evidence="12">
    <location>
        <begin position="211"/>
        <end position="234"/>
    </location>
</feature>
<evidence type="ECO:0000256" key="11">
    <source>
        <dbReference type="SAM" id="MobiDB-lite"/>
    </source>
</evidence>
<dbReference type="PROSITE" id="PS50262">
    <property type="entry name" value="G_PROTEIN_RECEP_F1_2"/>
    <property type="match status" value="1"/>
</dbReference>
<evidence type="ECO:0000256" key="4">
    <source>
        <dbReference type="ARBA" id="ARBA00022692"/>
    </source>
</evidence>
<feature type="region of interest" description="Disordered" evidence="11">
    <location>
        <begin position="316"/>
        <end position="335"/>
    </location>
</feature>
<dbReference type="PROSITE" id="PS00237">
    <property type="entry name" value="G_PROTEIN_RECEP_F1_1"/>
    <property type="match status" value="1"/>
</dbReference>
<feature type="transmembrane region" description="Helical" evidence="12">
    <location>
        <begin position="597"/>
        <end position="620"/>
    </location>
</feature>
<evidence type="ECO:0000313" key="15">
    <source>
        <dbReference type="Proteomes" id="UP000825002"/>
    </source>
</evidence>
<keyword evidence="6 10" id="KW-0297">G-protein coupled receptor</keyword>
<keyword evidence="5 12" id="KW-1133">Transmembrane helix</keyword>
<comment type="subcellular location">
    <subcellularLocation>
        <location evidence="1">Cell membrane</location>
        <topology evidence="1">Multi-pass membrane protein</topology>
    </subcellularLocation>
</comment>
<keyword evidence="4 10" id="KW-0812">Transmembrane</keyword>
<feature type="non-terminal residue" evidence="14">
    <location>
        <position position="1"/>
    </location>
</feature>
<dbReference type="PANTHER" id="PTHR24229:SF40">
    <property type="entry name" value="ALLATOSTATIN C RECEPTOR 1-RELATED"/>
    <property type="match status" value="1"/>
</dbReference>
<name>A0ABQ7S643_9ACAR</name>
<feature type="domain" description="G-protein coupled receptors family 1 profile" evidence="13">
    <location>
        <begin position="415"/>
        <end position="617"/>
    </location>
</feature>
<evidence type="ECO:0000256" key="1">
    <source>
        <dbReference type="ARBA" id="ARBA00004651"/>
    </source>
</evidence>
<dbReference type="PANTHER" id="PTHR24229">
    <property type="entry name" value="NEUROPEPTIDES RECEPTOR"/>
    <property type="match status" value="1"/>
</dbReference>
<comment type="similarity">
    <text evidence="2 10">Belongs to the G-protein coupled receptor 1 family.</text>
</comment>
<evidence type="ECO:0000256" key="5">
    <source>
        <dbReference type="ARBA" id="ARBA00022989"/>
    </source>
</evidence>
<evidence type="ECO:0000256" key="2">
    <source>
        <dbReference type="ARBA" id="ARBA00010663"/>
    </source>
</evidence>
<keyword evidence="8 10" id="KW-0675">Receptor</keyword>
<protein>
    <submittedName>
        <fullName evidence="14">Somatostatin receptor type 4</fullName>
    </submittedName>
</protein>
<feature type="region of interest" description="Disordered" evidence="11">
    <location>
        <begin position="350"/>
        <end position="369"/>
    </location>
</feature>
<evidence type="ECO:0000256" key="8">
    <source>
        <dbReference type="ARBA" id="ARBA00023170"/>
    </source>
</evidence>
<gene>
    <name evidence="14" type="primary">Sstr4</name>
    <name evidence="14" type="ORF">GZH46_02627</name>
</gene>
<accession>A0ABQ7S643</accession>
<sequence length="675" mass="73687">CECKCKSNGHSNGNVNANSKATRAGHCMNTNRRISGQRQLAVAADNDKKPTTIKLLVIMATQTMDARVAAYWHSRPNTLTCTELPLDSVETSRRSKRMKMKGTTNGGWRQQHQAFNWLTVDKYWLGSGGDGGGGGSPKSRHIVKPQENRNDQNLSVRPFNDCAVASATAVAVVGAAADKCQQERHEYGRKNVPYRRIKQQFHAININNRPIVCLAYIVCIVSCIVGTIITPILAQDIQALLVNYAGNSHAHNRNRAHSWAPAIPSAAVSNTTTTATIITITTATTTTTEAGETLAIIDSGKHDVPGAMSMVINEDSRLSNDDSSAQQAASNSSEEQLHTMLDAEHVAADDAADATTGPNSEPVTNNESAPRFGYSTLDQKLAFKNSSTTEQQLSIVAKGFTIASYGVVFVVGVVANTLVISVIMRNNKMQTVTDLYILNLAIADEMFLIGVPFLITTMSYGAWTFGKVMCKFTSSLLLTVMSADRYIAVCHPISSPQYRTPYIAKFTCLTVWAVSAILMAPIVIFANTSEENEDPLRAVGPRGQHRSRGKKKSHRKVTQLVFAVIAAYVICWLPYWIGQAYVSFSPADTKHPPLVMAFMLLSGCLSYTNSALNPILYAFLSENFKKRFKRTFTRFLHTQGDSQTGEGTRVHVTNIGNEVSRRHPSIGNAALPTEC</sequence>
<dbReference type="PRINTS" id="PR00237">
    <property type="entry name" value="GPCRRHODOPSN"/>
</dbReference>
<evidence type="ECO:0000256" key="3">
    <source>
        <dbReference type="ARBA" id="ARBA00022475"/>
    </source>
</evidence>
<keyword evidence="7 12" id="KW-0472">Membrane</keyword>
<feature type="transmembrane region" description="Helical" evidence="12">
    <location>
        <begin position="502"/>
        <end position="526"/>
    </location>
</feature>
<dbReference type="InterPro" id="IPR017452">
    <property type="entry name" value="GPCR_Rhodpsn_7TM"/>
</dbReference>
<dbReference type="SUPFAM" id="SSF81321">
    <property type="entry name" value="Family A G protein-coupled receptor-like"/>
    <property type="match status" value="1"/>
</dbReference>
<keyword evidence="15" id="KW-1185">Reference proteome</keyword>
<reference evidence="14 15" key="1">
    <citation type="submission" date="2020-10" db="EMBL/GenBank/DDBJ databases">
        <authorList>
            <person name="Klimov P.B."/>
            <person name="Dyachkov S.M."/>
            <person name="Chetverikov P.E."/>
        </authorList>
    </citation>
    <scope>NUCLEOTIDE SEQUENCE [LARGE SCALE GENOMIC DNA]</scope>
    <source>
        <strain evidence="14">BMOC 18-1129-001#AD2665</strain>
        <tissue evidence="14">Entire mites</tissue>
    </source>
</reference>
<comment type="caution">
    <text evidence="14">The sequence shown here is derived from an EMBL/GenBank/DDBJ whole genome shotgun (WGS) entry which is preliminary data.</text>
</comment>
<dbReference type="Proteomes" id="UP000825002">
    <property type="component" value="Unassembled WGS sequence"/>
</dbReference>
<evidence type="ECO:0000256" key="12">
    <source>
        <dbReference type="SAM" id="Phobius"/>
    </source>
</evidence>
<proteinExistence type="inferred from homology"/>
<evidence type="ECO:0000259" key="13">
    <source>
        <dbReference type="PROSITE" id="PS50262"/>
    </source>
</evidence>
<feature type="compositionally biased region" description="Low complexity" evidence="11">
    <location>
        <begin position="321"/>
        <end position="334"/>
    </location>
</feature>
<organism evidence="14 15">
    <name type="scientific">Fragariocoptes setiger</name>
    <dbReference type="NCBI Taxonomy" id="1670756"/>
    <lineage>
        <taxon>Eukaryota</taxon>
        <taxon>Metazoa</taxon>
        <taxon>Ecdysozoa</taxon>
        <taxon>Arthropoda</taxon>
        <taxon>Chelicerata</taxon>
        <taxon>Arachnida</taxon>
        <taxon>Acari</taxon>
        <taxon>Acariformes</taxon>
        <taxon>Trombidiformes</taxon>
        <taxon>Prostigmata</taxon>
        <taxon>Eupodina</taxon>
        <taxon>Eriophyoidea</taxon>
        <taxon>Phytoptidae</taxon>
        <taxon>Fragariocoptes</taxon>
    </lineage>
</organism>
<dbReference type="SMART" id="SM01381">
    <property type="entry name" value="7TM_GPCR_Srsx"/>
    <property type="match status" value="1"/>
</dbReference>
<evidence type="ECO:0000256" key="6">
    <source>
        <dbReference type="ARBA" id="ARBA00023040"/>
    </source>
</evidence>
<evidence type="ECO:0000256" key="10">
    <source>
        <dbReference type="RuleBase" id="RU000688"/>
    </source>
</evidence>
<feature type="transmembrane region" description="Helical" evidence="12">
    <location>
        <begin position="435"/>
        <end position="455"/>
    </location>
</feature>
<feature type="transmembrane region" description="Helical" evidence="12">
    <location>
        <begin position="402"/>
        <end position="423"/>
    </location>
</feature>
<evidence type="ECO:0000256" key="9">
    <source>
        <dbReference type="ARBA" id="ARBA00023224"/>
    </source>
</evidence>
<feature type="region of interest" description="Disordered" evidence="11">
    <location>
        <begin position="129"/>
        <end position="149"/>
    </location>
</feature>